<keyword evidence="3" id="KW-0808">Transferase</keyword>
<dbReference type="PANTHER" id="PTHR47634:SF23">
    <property type="entry name" value="LOC100144966 PROTEIN"/>
    <property type="match status" value="1"/>
</dbReference>
<evidence type="ECO:0000256" key="8">
    <source>
        <dbReference type="ARBA" id="ARBA00048679"/>
    </source>
</evidence>
<evidence type="ECO:0000256" key="6">
    <source>
        <dbReference type="ARBA" id="ARBA00022840"/>
    </source>
</evidence>
<dbReference type="GO" id="GO:0005634">
    <property type="term" value="C:nucleus"/>
    <property type="evidence" value="ECO:0007669"/>
    <property type="project" value="TreeGrafter"/>
</dbReference>
<dbReference type="PROSITE" id="PS00107">
    <property type="entry name" value="PROTEIN_KINASE_ATP"/>
    <property type="match status" value="1"/>
</dbReference>
<name>A0A8C3FWZ6_CHRPI</name>
<keyword evidence="5" id="KW-0418">Kinase</keyword>
<reference evidence="12" key="2">
    <citation type="submission" date="2025-09" db="UniProtKB">
        <authorList>
            <consortium name="Ensembl"/>
        </authorList>
    </citation>
    <scope>IDENTIFICATION</scope>
</reference>
<dbReference type="Gene3D" id="1.10.510.10">
    <property type="entry name" value="Transferase(Phosphotransferase) domain 1"/>
    <property type="match status" value="1"/>
</dbReference>
<dbReference type="Proteomes" id="UP000694380">
    <property type="component" value="Unplaced"/>
</dbReference>
<keyword evidence="2 10" id="KW-0723">Serine/threonine-protein kinase</keyword>
<dbReference type="PROSITE" id="PS50011">
    <property type="entry name" value="PROTEIN_KINASE_DOM"/>
    <property type="match status" value="1"/>
</dbReference>
<dbReference type="PROSITE" id="PS00108">
    <property type="entry name" value="PROTEIN_KINASE_ST"/>
    <property type="match status" value="1"/>
</dbReference>
<evidence type="ECO:0000313" key="13">
    <source>
        <dbReference type="Proteomes" id="UP000694380"/>
    </source>
</evidence>
<dbReference type="Pfam" id="PF00069">
    <property type="entry name" value="Pkinase"/>
    <property type="match status" value="1"/>
</dbReference>
<dbReference type="InterPro" id="IPR000719">
    <property type="entry name" value="Prot_kinase_dom"/>
</dbReference>
<dbReference type="InterPro" id="IPR011009">
    <property type="entry name" value="Kinase-like_dom_sf"/>
</dbReference>
<dbReference type="InterPro" id="IPR051334">
    <property type="entry name" value="SRPK"/>
</dbReference>
<dbReference type="PANTHER" id="PTHR47634">
    <property type="entry name" value="PROTEIN KINASE DOMAIN-CONTAINING PROTEIN-RELATED"/>
    <property type="match status" value="1"/>
</dbReference>
<evidence type="ECO:0000256" key="5">
    <source>
        <dbReference type="ARBA" id="ARBA00022777"/>
    </source>
</evidence>
<dbReference type="OMA" id="LKPDDMP"/>
<dbReference type="CDD" id="cd14136">
    <property type="entry name" value="STKc_SRPK"/>
    <property type="match status" value="1"/>
</dbReference>
<evidence type="ECO:0000256" key="1">
    <source>
        <dbReference type="ARBA" id="ARBA00012513"/>
    </source>
</evidence>
<dbReference type="GO" id="GO:0005737">
    <property type="term" value="C:cytoplasm"/>
    <property type="evidence" value="ECO:0007669"/>
    <property type="project" value="TreeGrafter"/>
</dbReference>
<dbReference type="GO" id="GO:0000245">
    <property type="term" value="P:spliceosomal complex assembly"/>
    <property type="evidence" value="ECO:0007669"/>
    <property type="project" value="TreeGrafter"/>
</dbReference>
<evidence type="ECO:0000256" key="10">
    <source>
        <dbReference type="RuleBase" id="RU000304"/>
    </source>
</evidence>
<protein>
    <recommendedName>
        <fullName evidence="1">non-specific serine/threonine protein kinase</fullName>
        <ecNumber evidence="1">2.7.11.1</ecNumber>
    </recommendedName>
</protein>
<comment type="catalytic activity">
    <reaction evidence="8">
        <text>L-seryl-[protein] + ATP = O-phospho-L-seryl-[protein] + ADP + H(+)</text>
        <dbReference type="Rhea" id="RHEA:17989"/>
        <dbReference type="Rhea" id="RHEA-COMP:9863"/>
        <dbReference type="Rhea" id="RHEA-COMP:11604"/>
        <dbReference type="ChEBI" id="CHEBI:15378"/>
        <dbReference type="ChEBI" id="CHEBI:29999"/>
        <dbReference type="ChEBI" id="CHEBI:30616"/>
        <dbReference type="ChEBI" id="CHEBI:83421"/>
        <dbReference type="ChEBI" id="CHEBI:456216"/>
        <dbReference type="EC" id="2.7.11.1"/>
    </reaction>
</comment>
<proteinExistence type="inferred from homology"/>
<evidence type="ECO:0000256" key="7">
    <source>
        <dbReference type="ARBA" id="ARBA00047899"/>
    </source>
</evidence>
<evidence type="ECO:0000313" key="12">
    <source>
        <dbReference type="Ensembl" id="ENSCPBP00000012263.1"/>
    </source>
</evidence>
<comment type="catalytic activity">
    <reaction evidence="7">
        <text>L-threonyl-[protein] + ATP = O-phospho-L-threonyl-[protein] + ADP + H(+)</text>
        <dbReference type="Rhea" id="RHEA:46608"/>
        <dbReference type="Rhea" id="RHEA-COMP:11060"/>
        <dbReference type="Rhea" id="RHEA-COMP:11605"/>
        <dbReference type="ChEBI" id="CHEBI:15378"/>
        <dbReference type="ChEBI" id="CHEBI:30013"/>
        <dbReference type="ChEBI" id="CHEBI:30616"/>
        <dbReference type="ChEBI" id="CHEBI:61977"/>
        <dbReference type="ChEBI" id="CHEBI:456216"/>
        <dbReference type="EC" id="2.7.11.1"/>
    </reaction>
</comment>
<dbReference type="GeneTree" id="ENSGT00940000166769"/>
<evidence type="ECO:0000256" key="9">
    <source>
        <dbReference type="PROSITE-ProRule" id="PRU10141"/>
    </source>
</evidence>
<evidence type="ECO:0000256" key="4">
    <source>
        <dbReference type="ARBA" id="ARBA00022741"/>
    </source>
</evidence>
<feature type="binding site" evidence="9">
    <location>
        <position position="63"/>
    </location>
    <ligand>
        <name>ATP</name>
        <dbReference type="ChEBI" id="CHEBI:30616"/>
    </ligand>
</feature>
<evidence type="ECO:0000259" key="11">
    <source>
        <dbReference type="PROSITE" id="PS50011"/>
    </source>
</evidence>
<keyword evidence="6 9" id="KW-0067">ATP-binding</keyword>
<feature type="domain" description="Protein kinase" evidence="11">
    <location>
        <begin position="34"/>
        <end position="390"/>
    </location>
</feature>
<dbReference type="Gene3D" id="3.30.200.20">
    <property type="entry name" value="Phosphorylase Kinase, domain 1"/>
    <property type="match status" value="1"/>
</dbReference>
<keyword evidence="13" id="KW-1185">Reference proteome</keyword>
<keyword evidence="4 9" id="KW-0547">Nucleotide-binding</keyword>
<dbReference type="InterPro" id="IPR017441">
    <property type="entry name" value="Protein_kinase_ATP_BS"/>
</dbReference>
<evidence type="ECO:0000256" key="3">
    <source>
        <dbReference type="ARBA" id="ARBA00022679"/>
    </source>
</evidence>
<dbReference type="InterPro" id="IPR008271">
    <property type="entry name" value="Ser/Thr_kinase_AS"/>
</dbReference>
<dbReference type="GO" id="GO:0035556">
    <property type="term" value="P:intracellular signal transduction"/>
    <property type="evidence" value="ECO:0007669"/>
    <property type="project" value="TreeGrafter"/>
</dbReference>
<comment type="similarity">
    <text evidence="10">Belongs to the protein kinase superfamily.</text>
</comment>
<dbReference type="GO" id="GO:0004674">
    <property type="term" value="F:protein serine/threonine kinase activity"/>
    <property type="evidence" value="ECO:0007669"/>
    <property type="project" value="UniProtKB-KW"/>
</dbReference>
<organism evidence="12 13">
    <name type="scientific">Chrysemys picta bellii</name>
    <name type="common">Western painted turtle</name>
    <name type="synonym">Emys bellii</name>
    <dbReference type="NCBI Taxonomy" id="8478"/>
    <lineage>
        <taxon>Eukaryota</taxon>
        <taxon>Metazoa</taxon>
        <taxon>Chordata</taxon>
        <taxon>Craniata</taxon>
        <taxon>Vertebrata</taxon>
        <taxon>Euteleostomi</taxon>
        <taxon>Archelosauria</taxon>
        <taxon>Testudinata</taxon>
        <taxon>Testudines</taxon>
        <taxon>Cryptodira</taxon>
        <taxon>Durocryptodira</taxon>
        <taxon>Testudinoidea</taxon>
        <taxon>Emydidae</taxon>
        <taxon>Chrysemys</taxon>
    </lineage>
</organism>
<dbReference type="GO" id="GO:0005524">
    <property type="term" value="F:ATP binding"/>
    <property type="evidence" value="ECO:0007669"/>
    <property type="project" value="UniProtKB-UniRule"/>
</dbReference>
<dbReference type="GO" id="GO:0050684">
    <property type="term" value="P:regulation of mRNA processing"/>
    <property type="evidence" value="ECO:0007669"/>
    <property type="project" value="TreeGrafter"/>
</dbReference>
<dbReference type="AlphaFoldDB" id="A0A8C3FWZ6"/>
<dbReference type="Ensembl" id="ENSCPBT00000014627.1">
    <property type="protein sequence ID" value="ENSCPBP00000012263.1"/>
    <property type="gene ID" value="ENSCPBG00000009281.1"/>
</dbReference>
<accession>A0A8C3FWZ6</accession>
<evidence type="ECO:0000256" key="2">
    <source>
        <dbReference type="ARBA" id="ARBA00022527"/>
    </source>
</evidence>
<dbReference type="SMART" id="SM00220">
    <property type="entry name" value="S_TKc"/>
    <property type="match status" value="1"/>
</dbReference>
<dbReference type="EC" id="2.7.11.1" evidence="1"/>
<dbReference type="FunFam" id="1.10.510.10:FF:000293">
    <property type="entry name" value="SRSF protein kinase 1"/>
    <property type="match status" value="1"/>
</dbReference>
<sequence length="416" mass="46763">CAKACRDAYLESPAQLCPGGYYPVQKGDTFSGRYQVVHKLGCGYFSTVWLCQDMVEKRRVAVKVAKGGESFAEAAQDEISLLQCVSSMKKKDLAGENIVHCLDDFKMIGANGFHILHESLTFLHVCLVFELLGPSLRCLMRSHGTQGLPLPFVKKALQQVLAGLQFLHTNCRIIHTDIKPENILLQLDEESLQKLLHDTAAWSQSINLGLKKPGILANQLDHCNIMKMGVKIADLGSACWTYKPLSKEIQTQPYRALEVLLGLDYSTPADIWSTACLAFEMVTGECLFEPQAGKYFSRDDDHVARIIELLGRIPPKIIFSWKQSSKFFSRQGALLRISRLFPCTLYNTLMDRYNWTKQEAAPFTSFLLPMLEYTPAKRTTAVKCLQHPWLSTQCPDQPCDSFSGDGTQKISLFHRT</sequence>
<dbReference type="SUPFAM" id="SSF56112">
    <property type="entry name" value="Protein kinase-like (PK-like)"/>
    <property type="match status" value="1"/>
</dbReference>
<reference evidence="12" key="1">
    <citation type="submission" date="2025-08" db="UniProtKB">
        <authorList>
            <consortium name="Ensembl"/>
        </authorList>
    </citation>
    <scope>IDENTIFICATION</scope>
</reference>